<protein>
    <recommendedName>
        <fullName evidence="5">DUF4760 domain-containing protein</fullName>
    </recommendedName>
</protein>
<feature type="transmembrane region" description="Helical" evidence="2">
    <location>
        <begin position="6"/>
        <end position="24"/>
    </location>
</feature>
<evidence type="ECO:0000256" key="1">
    <source>
        <dbReference type="SAM" id="MobiDB-lite"/>
    </source>
</evidence>
<dbReference type="EMBL" id="FMHU01000002">
    <property type="protein sequence ID" value="SCL24224.1"/>
    <property type="molecule type" value="Genomic_DNA"/>
</dbReference>
<keyword evidence="2" id="KW-1133">Transmembrane helix</keyword>
<evidence type="ECO:0000256" key="2">
    <source>
        <dbReference type="SAM" id="Phobius"/>
    </source>
</evidence>
<dbReference type="Proteomes" id="UP000198906">
    <property type="component" value="Unassembled WGS sequence"/>
</dbReference>
<sequence length="159" mass="17900">MLRDLVAVASVAVSLVALGVSLVVQWGQRRREDFELARSLHQDLTSGEVAQARDILGGLVRSDRALDATSSVEATRAYFTLLWCFERIEVGLQISSGRPRQFLTRAIRWHVLEWERDIVVAKRKIEKCRGAGIDDERSQAAPRPSCQRAMTWRPSAAVR</sequence>
<gene>
    <name evidence="3" type="ORF">GA0074694_3870</name>
</gene>
<keyword evidence="2" id="KW-0812">Transmembrane</keyword>
<proteinExistence type="predicted"/>
<name>A0A1C6S4L3_9ACTN</name>
<keyword evidence="2" id="KW-0472">Membrane</keyword>
<reference evidence="4" key="1">
    <citation type="submission" date="2016-06" db="EMBL/GenBank/DDBJ databases">
        <authorList>
            <person name="Varghese N."/>
        </authorList>
    </citation>
    <scope>NUCLEOTIDE SEQUENCE [LARGE SCALE GENOMIC DNA]</scope>
    <source>
        <strain evidence="4">DSM 46123</strain>
    </source>
</reference>
<organism evidence="3 4">
    <name type="scientific">Micromonospora inyonensis</name>
    <dbReference type="NCBI Taxonomy" id="47866"/>
    <lineage>
        <taxon>Bacteria</taxon>
        <taxon>Bacillati</taxon>
        <taxon>Actinomycetota</taxon>
        <taxon>Actinomycetes</taxon>
        <taxon>Micromonosporales</taxon>
        <taxon>Micromonosporaceae</taxon>
        <taxon>Micromonospora</taxon>
    </lineage>
</organism>
<evidence type="ECO:0000313" key="4">
    <source>
        <dbReference type="Proteomes" id="UP000198906"/>
    </source>
</evidence>
<evidence type="ECO:0008006" key="5">
    <source>
        <dbReference type="Google" id="ProtNLM"/>
    </source>
</evidence>
<feature type="region of interest" description="Disordered" evidence="1">
    <location>
        <begin position="134"/>
        <end position="159"/>
    </location>
</feature>
<accession>A0A1C6S4L3</accession>
<keyword evidence="4" id="KW-1185">Reference proteome</keyword>
<evidence type="ECO:0000313" key="3">
    <source>
        <dbReference type="EMBL" id="SCL24224.1"/>
    </source>
</evidence>
<dbReference type="AlphaFoldDB" id="A0A1C6S4L3"/>